<dbReference type="EMBL" id="CAKLPX010000001">
    <property type="protein sequence ID" value="CAH0990669.1"/>
    <property type="molecule type" value="Genomic_DNA"/>
</dbReference>
<dbReference type="PANTHER" id="PTHR42693">
    <property type="entry name" value="ARYLSULFATASE FAMILY MEMBER"/>
    <property type="match status" value="1"/>
</dbReference>
<organism evidence="6 7">
    <name type="scientific">Sinobacterium norvegicum</name>
    <dbReference type="NCBI Taxonomy" id="1641715"/>
    <lineage>
        <taxon>Bacteria</taxon>
        <taxon>Pseudomonadati</taxon>
        <taxon>Pseudomonadota</taxon>
        <taxon>Gammaproteobacteria</taxon>
        <taxon>Cellvibrionales</taxon>
        <taxon>Spongiibacteraceae</taxon>
        <taxon>Sinobacterium</taxon>
    </lineage>
</organism>
<accession>A0ABN8EHS9</accession>
<dbReference type="InterPro" id="IPR024607">
    <property type="entry name" value="Sulfatase_CS"/>
</dbReference>
<comment type="caution">
    <text evidence="6">The sequence shown here is derived from an EMBL/GenBank/DDBJ whole genome shotgun (WGS) entry which is preliminary data.</text>
</comment>
<gene>
    <name evidence="6" type="ORF">SIN8267_00763</name>
</gene>
<keyword evidence="2" id="KW-0479">Metal-binding</keyword>
<evidence type="ECO:0000259" key="5">
    <source>
        <dbReference type="Pfam" id="PF00884"/>
    </source>
</evidence>
<dbReference type="GO" id="GO:0016787">
    <property type="term" value="F:hydrolase activity"/>
    <property type="evidence" value="ECO:0007669"/>
    <property type="project" value="UniProtKB-KW"/>
</dbReference>
<dbReference type="PROSITE" id="PS00523">
    <property type="entry name" value="SULFATASE_1"/>
    <property type="match status" value="1"/>
</dbReference>
<comment type="similarity">
    <text evidence="1">Belongs to the sulfatase family.</text>
</comment>
<keyword evidence="7" id="KW-1185">Reference proteome</keyword>
<sequence length="557" mass="61719">MKKLFTLLLAITIAAFIGWQNRIELVVWGAPIAAKILRPVGPNVPTQWQQGPATASVEPNQRPPNIIVILTDDMGFNDISLYNGGAADGSVMTPNIDAIAQQGVRFDKGYAANAICAPSRATLLTGRYSTRFGFEYTPIFKLGPRIFSWMDELEPRSLPLIIDTDTAATLPPVEDLGMPASEITIAEVLQQQDYYTAHIGKWHVGSLKGMRPEDQGFDDSLYMKGTLYLPENHPDVVNAKIEGDAIDRMIWAAGGYAAQFNGGEPFEPQGYLTDYYTDEAVKVIEANRNRPFFLYLAHWGLHNPIQATRADYDAFPLIEDHTLRVYAGMMRALDRSIEKITSTLEANGLADNTLVIFTSDNGGAGYIGLPDINKPYRGWKLTHFEGGTHVPFMAKWPNTIPAGTQYTEAIHQIDLFSTIAAAAGAEVPTDRIIDGVNLMPYILGESTGVPHKTLFWRQGHQQTVLHEGWKLIRADQPEQAEPSQKKFLFHLAADPTEQVNLLQQRPDKVAQLEALLATHNAEQAAPAWPSVLQAPQLIDKTTNADIEPDDVYLYWPN</sequence>
<evidence type="ECO:0000313" key="6">
    <source>
        <dbReference type="EMBL" id="CAH0990669.1"/>
    </source>
</evidence>
<dbReference type="InterPro" id="IPR017850">
    <property type="entry name" value="Alkaline_phosphatase_core_sf"/>
</dbReference>
<evidence type="ECO:0000256" key="3">
    <source>
        <dbReference type="ARBA" id="ARBA00022801"/>
    </source>
</evidence>
<dbReference type="EC" id="3.1.6.-" evidence="6"/>
<dbReference type="Proteomes" id="UP000838100">
    <property type="component" value="Unassembled WGS sequence"/>
</dbReference>
<evidence type="ECO:0000256" key="4">
    <source>
        <dbReference type="ARBA" id="ARBA00022837"/>
    </source>
</evidence>
<evidence type="ECO:0000256" key="1">
    <source>
        <dbReference type="ARBA" id="ARBA00008779"/>
    </source>
</evidence>
<dbReference type="InterPro" id="IPR000917">
    <property type="entry name" value="Sulfatase_N"/>
</dbReference>
<dbReference type="PANTHER" id="PTHR42693:SF53">
    <property type="entry name" value="ENDO-4-O-SULFATASE"/>
    <property type="match status" value="1"/>
</dbReference>
<reference evidence="6" key="1">
    <citation type="submission" date="2021-12" db="EMBL/GenBank/DDBJ databases">
        <authorList>
            <person name="Rodrigo-Torres L."/>
            <person name="Arahal R. D."/>
            <person name="Lucena T."/>
        </authorList>
    </citation>
    <scope>NUCLEOTIDE SEQUENCE</scope>
    <source>
        <strain evidence="6">CECT 8267</strain>
    </source>
</reference>
<dbReference type="Gene3D" id="3.30.1120.10">
    <property type="match status" value="1"/>
</dbReference>
<keyword evidence="4" id="KW-0106">Calcium</keyword>
<keyword evidence="3 6" id="KW-0378">Hydrolase</keyword>
<dbReference type="Gene3D" id="3.40.720.10">
    <property type="entry name" value="Alkaline Phosphatase, subunit A"/>
    <property type="match status" value="1"/>
</dbReference>
<protein>
    <submittedName>
        <fullName evidence="6">N-acetylgalactosamine-6-O-sulfatase</fullName>
        <ecNumber evidence="6">3.1.6.-</ecNumber>
    </submittedName>
</protein>
<dbReference type="Pfam" id="PF00884">
    <property type="entry name" value="Sulfatase"/>
    <property type="match status" value="1"/>
</dbReference>
<dbReference type="RefSeq" id="WP_237443348.1">
    <property type="nucleotide sequence ID" value="NZ_CAKLPX010000001.1"/>
</dbReference>
<proteinExistence type="inferred from homology"/>
<evidence type="ECO:0000256" key="2">
    <source>
        <dbReference type="ARBA" id="ARBA00022723"/>
    </source>
</evidence>
<dbReference type="SUPFAM" id="SSF53649">
    <property type="entry name" value="Alkaline phosphatase-like"/>
    <property type="match status" value="1"/>
</dbReference>
<dbReference type="InterPro" id="IPR050738">
    <property type="entry name" value="Sulfatase"/>
</dbReference>
<name>A0ABN8EHS9_9GAMM</name>
<feature type="domain" description="Sulfatase N-terminal" evidence="5">
    <location>
        <begin position="64"/>
        <end position="425"/>
    </location>
</feature>
<evidence type="ECO:0000313" key="7">
    <source>
        <dbReference type="Proteomes" id="UP000838100"/>
    </source>
</evidence>